<protein>
    <recommendedName>
        <fullName evidence="4 12">sn-glycerol-3-phosphate transport system permease protein UgpE</fullName>
    </recommendedName>
</protein>
<dbReference type="SUPFAM" id="SSF161098">
    <property type="entry name" value="MetI-like"/>
    <property type="match status" value="1"/>
</dbReference>
<keyword evidence="7 11" id="KW-0812">Transmembrane</keyword>
<dbReference type="AlphaFoldDB" id="A0A1U7JK66"/>
<evidence type="ECO:0000256" key="9">
    <source>
        <dbReference type="ARBA" id="ARBA00023136"/>
    </source>
</evidence>
<evidence type="ECO:0000256" key="6">
    <source>
        <dbReference type="ARBA" id="ARBA00022475"/>
    </source>
</evidence>
<sequence length="303" mass="32790">MIEDTRSINTTATLLLMAGCAFVLAPLVFVVITATQSYGDFLRNNFSLTPGSHLVENFRQVWEMTLLPRQTFNSFVIAFASAFGRCFLAFTTAYAVVFFAPRYSIFIYAAVLASIMLPLDLMVIPAYQVAANVAMPINAVANLGGGWETLFGAPLDLQLNLLNTYAGAAIPLMAQGTGTLIMVQYFKTLPVDLAKAATLDGASPLRFMVDILLPLSKGPLLSLFIYLFIGGWVAYMWPLVSISSPDMQTAVVGLTALDTGMGEDEIPNFPLQMAGAIMVTVIPLVLIALTQRLIVRGLILSEK</sequence>
<evidence type="ECO:0000256" key="1">
    <source>
        <dbReference type="ARBA" id="ARBA00004651"/>
    </source>
</evidence>
<keyword evidence="12" id="KW-0997">Cell inner membrane</keyword>
<comment type="similarity">
    <text evidence="2 11">Belongs to the binding-protein-dependent transport system permease family.</text>
</comment>
<evidence type="ECO:0000256" key="5">
    <source>
        <dbReference type="ARBA" id="ARBA00022448"/>
    </source>
</evidence>
<dbReference type="InterPro" id="IPR035906">
    <property type="entry name" value="MetI-like_sf"/>
</dbReference>
<dbReference type="STRING" id="197461.A3843_04870"/>
<evidence type="ECO:0000256" key="11">
    <source>
        <dbReference type="RuleBase" id="RU363032"/>
    </source>
</evidence>
<dbReference type="Gene3D" id="1.10.3720.10">
    <property type="entry name" value="MetI-like"/>
    <property type="match status" value="1"/>
</dbReference>
<feature type="transmembrane region" description="Helical" evidence="11">
    <location>
        <begin position="218"/>
        <end position="237"/>
    </location>
</feature>
<dbReference type="GO" id="GO:0005886">
    <property type="term" value="C:plasma membrane"/>
    <property type="evidence" value="ECO:0007669"/>
    <property type="project" value="UniProtKB-SubCell"/>
</dbReference>
<reference evidence="14 15" key="1">
    <citation type="submission" date="2016-03" db="EMBL/GenBank/DDBJ databases">
        <title>Genome sequence of Nesiotobacter sp. nov., a moderately halophilic alphaproteobacterium isolated from the Yellow Sea, China.</title>
        <authorList>
            <person name="Zhang G."/>
            <person name="Zhang R."/>
        </authorList>
    </citation>
    <scope>NUCLEOTIDE SEQUENCE [LARGE SCALE GENOMIC DNA]</scope>
    <source>
        <strain evidence="14 15">WB1-6</strain>
    </source>
</reference>
<dbReference type="GO" id="GO:0055085">
    <property type="term" value="P:transmembrane transport"/>
    <property type="evidence" value="ECO:0007669"/>
    <property type="project" value="InterPro"/>
</dbReference>
<accession>A0A1U7JK66</accession>
<evidence type="ECO:0000256" key="8">
    <source>
        <dbReference type="ARBA" id="ARBA00022989"/>
    </source>
</evidence>
<evidence type="ECO:0000259" key="13">
    <source>
        <dbReference type="PROSITE" id="PS50928"/>
    </source>
</evidence>
<dbReference type="PANTHER" id="PTHR43744">
    <property type="entry name" value="ABC TRANSPORTER PERMEASE PROTEIN MG189-RELATED-RELATED"/>
    <property type="match status" value="1"/>
</dbReference>
<evidence type="ECO:0000256" key="3">
    <source>
        <dbReference type="ARBA" id="ARBA00011557"/>
    </source>
</evidence>
<dbReference type="CDD" id="cd06261">
    <property type="entry name" value="TM_PBP2"/>
    <property type="match status" value="1"/>
</dbReference>
<dbReference type="PROSITE" id="PS50928">
    <property type="entry name" value="ABC_TM1"/>
    <property type="match status" value="1"/>
</dbReference>
<keyword evidence="15" id="KW-1185">Reference proteome</keyword>
<feature type="transmembrane region" description="Helical" evidence="11">
    <location>
        <begin position="106"/>
        <end position="127"/>
    </location>
</feature>
<feature type="transmembrane region" description="Helical" evidence="11">
    <location>
        <begin position="165"/>
        <end position="186"/>
    </location>
</feature>
<feature type="transmembrane region" description="Helical" evidence="11">
    <location>
        <begin position="12"/>
        <end position="34"/>
    </location>
</feature>
<evidence type="ECO:0000256" key="7">
    <source>
        <dbReference type="ARBA" id="ARBA00022692"/>
    </source>
</evidence>
<dbReference type="RefSeq" id="WP_028481619.1">
    <property type="nucleotide sequence ID" value="NZ_LVVZ01000007.1"/>
</dbReference>
<dbReference type="PANTHER" id="PTHR43744:SF8">
    <property type="entry name" value="SN-GLYCEROL-3-PHOSPHATE TRANSPORT SYSTEM PERMEASE PROTEIN UGPE"/>
    <property type="match status" value="1"/>
</dbReference>
<comment type="subunit">
    <text evidence="3 12">The complex is composed of two ATP-binding proteins (UgpC), two transmembrane proteins (UgpA and UgpE) and a solute-binding protein (UgpB).</text>
</comment>
<feature type="domain" description="ABC transmembrane type-1" evidence="13">
    <location>
        <begin position="71"/>
        <end position="290"/>
    </location>
</feature>
<evidence type="ECO:0000313" key="14">
    <source>
        <dbReference type="EMBL" id="OKL45088.1"/>
    </source>
</evidence>
<dbReference type="InterPro" id="IPR000515">
    <property type="entry name" value="MetI-like"/>
</dbReference>
<proteinExistence type="inferred from homology"/>
<evidence type="ECO:0000313" key="15">
    <source>
        <dbReference type="Proteomes" id="UP000185783"/>
    </source>
</evidence>
<comment type="function">
    <text evidence="10 12">Part of the ABC transporter complex UgpBAEC involved in sn-glycerol-3-phosphate (G3P) import. Probably responsible for the translocation of the substrate across the membrane.</text>
</comment>
<dbReference type="Pfam" id="PF00528">
    <property type="entry name" value="BPD_transp_1"/>
    <property type="match status" value="1"/>
</dbReference>
<dbReference type="EMBL" id="LVVZ01000007">
    <property type="protein sequence ID" value="OKL45088.1"/>
    <property type="molecule type" value="Genomic_DNA"/>
</dbReference>
<organism evidence="14 15">
    <name type="scientific">Pseudovibrio exalbescens</name>
    <dbReference type="NCBI Taxonomy" id="197461"/>
    <lineage>
        <taxon>Bacteria</taxon>
        <taxon>Pseudomonadati</taxon>
        <taxon>Pseudomonadota</taxon>
        <taxon>Alphaproteobacteria</taxon>
        <taxon>Hyphomicrobiales</taxon>
        <taxon>Stappiaceae</taxon>
        <taxon>Pseudovibrio</taxon>
    </lineage>
</organism>
<evidence type="ECO:0000256" key="2">
    <source>
        <dbReference type="ARBA" id="ARBA00009306"/>
    </source>
</evidence>
<comment type="caution">
    <text evidence="14">The sequence shown here is derived from an EMBL/GenBank/DDBJ whole genome shotgun (WGS) entry which is preliminary data.</text>
</comment>
<feature type="transmembrane region" description="Helical" evidence="11">
    <location>
        <begin position="75"/>
        <end position="99"/>
    </location>
</feature>
<evidence type="ECO:0000256" key="12">
    <source>
        <dbReference type="RuleBase" id="RU363056"/>
    </source>
</evidence>
<feature type="transmembrane region" description="Helical" evidence="11">
    <location>
        <begin position="269"/>
        <end position="289"/>
    </location>
</feature>
<evidence type="ECO:0000256" key="10">
    <source>
        <dbReference type="ARBA" id="ARBA00037054"/>
    </source>
</evidence>
<evidence type="ECO:0000256" key="4">
    <source>
        <dbReference type="ARBA" id="ARBA00020515"/>
    </source>
</evidence>
<dbReference type="PROSITE" id="PS51257">
    <property type="entry name" value="PROKAR_LIPOPROTEIN"/>
    <property type="match status" value="1"/>
</dbReference>
<name>A0A1U7JK66_9HYPH</name>
<keyword evidence="6 12" id="KW-1003">Cell membrane</keyword>
<dbReference type="Proteomes" id="UP000185783">
    <property type="component" value="Unassembled WGS sequence"/>
</dbReference>
<gene>
    <name evidence="12" type="primary">ugpE</name>
    <name evidence="14" type="ORF">A3843_04870</name>
</gene>
<keyword evidence="8 11" id="KW-1133">Transmembrane helix</keyword>
<keyword evidence="9 11" id="KW-0472">Membrane</keyword>
<comment type="subcellular location">
    <subcellularLocation>
        <location evidence="12">Cell inner membrane</location>
        <topology evidence="12">Multi-pass membrane protein</topology>
    </subcellularLocation>
    <subcellularLocation>
        <location evidence="1 11">Cell membrane</location>
        <topology evidence="1 11">Multi-pass membrane protein</topology>
    </subcellularLocation>
</comment>
<keyword evidence="5 11" id="KW-0813">Transport</keyword>